<protein>
    <recommendedName>
        <fullName evidence="6">NADH:flavin oxidoreductase/NADH oxidase N-terminal domain-containing protein</fullName>
    </recommendedName>
</protein>
<name>A0ABP0Z0B7_9ROSI</name>
<evidence type="ECO:0000256" key="1">
    <source>
        <dbReference type="ARBA" id="ARBA00001917"/>
    </source>
</evidence>
<evidence type="ECO:0000313" key="8">
    <source>
        <dbReference type="Proteomes" id="UP001642487"/>
    </source>
</evidence>
<dbReference type="InterPro" id="IPR001155">
    <property type="entry name" value="OxRdtase_FMN_N"/>
</dbReference>
<dbReference type="Proteomes" id="UP001642487">
    <property type="component" value="Chromosome 7"/>
</dbReference>
<organism evidence="7 8">
    <name type="scientific">Citrullus colocynthis</name>
    <name type="common">colocynth</name>
    <dbReference type="NCBI Taxonomy" id="252529"/>
    <lineage>
        <taxon>Eukaryota</taxon>
        <taxon>Viridiplantae</taxon>
        <taxon>Streptophyta</taxon>
        <taxon>Embryophyta</taxon>
        <taxon>Tracheophyta</taxon>
        <taxon>Spermatophyta</taxon>
        <taxon>Magnoliopsida</taxon>
        <taxon>eudicotyledons</taxon>
        <taxon>Gunneridae</taxon>
        <taxon>Pentapetalae</taxon>
        <taxon>rosids</taxon>
        <taxon>fabids</taxon>
        <taxon>Cucurbitales</taxon>
        <taxon>Cucurbitaceae</taxon>
        <taxon>Benincaseae</taxon>
        <taxon>Citrullus</taxon>
    </lineage>
</organism>
<evidence type="ECO:0000313" key="7">
    <source>
        <dbReference type="EMBL" id="CAK9325118.1"/>
    </source>
</evidence>
<evidence type="ECO:0000256" key="3">
    <source>
        <dbReference type="ARBA" id="ARBA00022630"/>
    </source>
</evidence>
<dbReference type="InterPro" id="IPR013785">
    <property type="entry name" value="Aldolase_TIM"/>
</dbReference>
<sequence length="110" mass="12238">MPEYPPPQLLTVEGITQVVNNFRVAARNAIEAGFDGVEIHGANGYLIDQFLKDQVNDKRDDEYGGSLEKRCKFCLEVVKAVSEEIGSERVGIRLSPFTDYNDCGDSILKL</sequence>
<dbReference type="InterPro" id="IPR045247">
    <property type="entry name" value="Oye-like"/>
</dbReference>
<comment type="similarity">
    <text evidence="2">Belongs to the NADH:flavin oxidoreductase/NADH oxidase family.</text>
</comment>
<dbReference type="PANTHER" id="PTHR22893:SF62">
    <property type="entry name" value="12-OXOPHYTODIENOATE REDUCTASE-LIKE PROTEIN"/>
    <property type="match status" value="1"/>
</dbReference>
<evidence type="ECO:0000256" key="2">
    <source>
        <dbReference type="ARBA" id="ARBA00005979"/>
    </source>
</evidence>
<comment type="cofactor">
    <cofactor evidence="1">
        <name>FMN</name>
        <dbReference type="ChEBI" id="CHEBI:58210"/>
    </cofactor>
</comment>
<feature type="domain" description="NADH:flavin oxidoreductase/NADH oxidase N-terminal" evidence="6">
    <location>
        <begin position="8"/>
        <end position="105"/>
    </location>
</feature>
<keyword evidence="4" id="KW-0288">FMN</keyword>
<gene>
    <name evidence="7" type="ORF">CITCOLO1_LOCUS17371</name>
</gene>
<reference evidence="7 8" key="1">
    <citation type="submission" date="2024-03" db="EMBL/GenBank/DDBJ databases">
        <authorList>
            <person name="Gkanogiannis A."/>
            <person name="Becerra Lopez-Lavalle L."/>
        </authorList>
    </citation>
    <scope>NUCLEOTIDE SEQUENCE [LARGE SCALE GENOMIC DNA]</scope>
</reference>
<dbReference type="Gene3D" id="3.20.20.70">
    <property type="entry name" value="Aldolase class I"/>
    <property type="match status" value="1"/>
</dbReference>
<evidence type="ECO:0000256" key="4">
    <source>
        <dbReference type="ARBA" id="ARBA00022643"/>
    </source>
</evidence>
<dbReference type="Pfam" id="PF00724">
    <property type="entry name" value="Oxidored_FMN"/>
    <property type="match status" value="1"/>
</dbReference>
<evidence type="ECO:0000259" key="6">
    <source>
        <dbReference type="Pfam" id="PF00724"/>
    </source>
</evidence>
<dbReference type="PANTHER" id="PTHR22893">
    <property type="entry name" value="NADH OXIDOREDUCTASE-RELATED"/>
    <property type="match status" value="1"/>
</dbReference>
<keyword evidence="8" id="KW-1185">Reference proteome</keyword>
<proteinExistence type="inferred from homology"/>
<keyword evidence="3" id="KW-0285">Flavoprotein</keyword>
<accession>A0ABP0Z0B7</accession>
<dbReference type="EMBL" id="OZ021741">
    <property type="protein sequence ID" value="CAK9325118.1"/>
    <property type="molecule type" value="Genomic_DNA"/>
</dbReference>
<evidence type="ECO:0000256" key="5">
    <source>
        <dbReference type="ARBA" id="ARBA00022857"/>
    </source>
</evidence>
<keyword evidence="5" id="KW-0521">NADP</keyword>
<dbReference type="SUPFAM" id="SSF51395">
    <property type="entry name" value="FMN-linked oxidoreductases"/>
    <property type="match status" value="1"/>
</dbReference>